<evidence type="ECO:0000313" key="3">
    <source>
        <dbReference type="Proteomes" id="UP000724874"/>
    </source>
</evidence>
<comment type="caution">
    <text evidence="2">The sequence shown here is derived from an EMBL/GenBank/DDBJ whole genome shotgun (WGS) entry which is preliminary data.</text>
</comment>
<protein>
    <submittedName>
        <fullName evidence="2">Uncharacterized protein</fullName>
    </submittedName>
</protein>
<evidence type="ECO:0000256" key="1">
    <source>
        <dbReference type="SAM" id="MobiDB-lite"/>
    </source>
</evidence>
<organism evidence="2 3">
    <name type="scientific">Gymnopilus junonius</name>
    <name type="common">Spectacular rustgill mushroom</name>
    <name type="synonym">Gymnopilus spectabilis subsp. junonius</name>
    <dbReference type="NCBI Taxonomy" id="109634"/>
    <lineage>
        <taxon>Eukaryota</taxon>
        <taxon>Fungi</taxon>
        <taxon>Dikarya</taxon>
        <taxon>Basidiomycota</taxon>
        <taxon>Agaricomycotina</taxon>
        <taxon>Agaricomycetes</taxon>
        <taxon>Agaricomycetidae</taxon>
        <taxon>Agaricales</taxon>
        <taxon>Agaricineae</taxon>
        <taxon>Hymenogastraceae</taxon>
        <taxon>Gymnopilus</taxon>
    </lineage>
</organism>
<dbReference type="AlphaFoldDB" id="A0A9P5NNI9"/>
<name>A0A9P5NNI9_GYMJU</name>
<evidence type="ECO:0000313" key="2">
    <source>
        <dbReference type="EMBL" id="KAF8901344.1"/>
    </source>
</evidence>
<dbReference type="Proteomes" id="UP000724874">
    <property type="component" value="Unassembled WGS sequence"/>
</dbReference>
<keyword evidence="3" id="KW-1185">Reference proteome</keyword>
<gene>
    <name evidence="2" type="ORF">CPB84DRAFT_1777603</name>
</gene>
<dbReference type="EMBL" id="JADNYJ010000042">
    <property type="protein sequence ID" value="KAF8901344.1"/>
    <property type="molecule type" value="Genomic_DNA"/>
</dbReference>
<feature type="region of interest" description="Disordered" evidence="1">
    <location>
        <begin position="61"/>
        <end position="88"/>
    </location>
</feature>
<proteinExistence type="predicted"/>
<accession>A0A9P5NNI9</accession>
<sequence length="158" mass="17664">MAHHFIDYMSKLDKHALPIDSAKLEHTAHPIGGYILKEPEPSKHYGLPIFCQCGWENAPVEPQANDSANQAEDPSTLDAGNDQQDQDTTAILGIGKPLNQEKSKKHVQIAMRLHVCYTYTTIYRKPKPVSRGTKRVLRVAHPPLVSSSTCIRRPCRSI</sequence>
<feature type="compositionally biased region" description="Polar residues" evidence="1">
    <location>
        <begin position="64"/>
        <end position="73"/>
    </location>
</feature>
<reference evidence="2" key="1">
    <citation type="submission" date="2020-11" db="EMBL/GenBank/DDBJ databases">
        <authorList>
            <consortium name="DOE Joint Genome Institute"/>
            <person name="Ahrendt S."/>
            <person name="Riley R."/>
            <person name="Andreopoulos W."/>
            <person name="LaButti K."/>
            <person name="Pangilinan J."/>
            <person name="Ruiz-duenas F.J."/>
            <person name="Barrasa J.M."/>
            <person name="Sanchez-Garcia M."/>
            <person name="Camarero S."/>
            <person name="Miyauchi S."/>
            <person name="Serrano A."/>
            <person name="Linde D."/>
            <person name="Babiker R."/>
            <person name="Drula E."/>
            <person name="Ayuso-Fernandez I."/>
            <person name="Pacheco R."/>
            <person name="Padilla G."/>
            <person name="Ferreira P."/>
            <person name="Barriuso J."/>
            <person name="Kellner H."/>
            <person name="Castanera R."/>
            <person name="Alfaro M."/>
            <person name="Ramirez L."/>
            <person name="Pisabarro A.G."/>
            <person name="Kuo A."/>
            <person name="Tritt A."/>
            <person name="Lipzen A."/>
            <person name="He G."/>
            <person name="Yan M."/>
            <person name="Ng V."/>
            <person name="Cullen D."/>
            <person name="Martin F."/>
            <person name="Rosso M.-N."/>
            <person name="Henrissat B."/>
            <person name="Hibbett D."/>
            <person name="Martinez A.T."/>
            <person name="Grigoriev I.V."/>
        </authorList>
    </citation>
    <scope>NUCLEOTIDE SEQUENCE</scope>
    <source>
        <strain evidence="2">AH 44721</strain>
    </source>
</reference>